<evidence type="ECO:0000313" key="1">
    <source>
        <dbReference type="Ensembl" id="ENSFHEP00000009186.1"/>
    </source>
</evidence>
<reference evidence="1" key="1">
    <citation type="submission" date="2025-08" db="UniProtKB">
        <authorList>
            <consortium name="Ensembl"/>
        </authorList>
    </citation>
    <scope>IDENTIFICATION</scope>
</reference>
<evidence type="ECO:0000313" key="2">
    <source>
        <dbReference type="Proteomes" id="UP000265000"/>
    </source>
</evidence>
<accession>A0A3Q2P9H4</accession>
<reference evidence="1" key="2">
    <citation type="submission" date="2025-09" db="UniProtKB">
        <authorList>
            <consortium name="Ensembl"/>
        </authorList>
    </citation>
    <scope>IDENTIFICATION</scope>
</reference>
<dbReference type="AlphaFoldDB" id="A0A3Q2P9H4"/>
<keyword evidence="2" id="KW-1185">Reference proteome</keyword>
<sequence>MAEQTSARPQRKMSTSGESVYKVLGLEKGASAEEIKKSPLFVFKGLASAGGPDVPPTRPLLTHHTAGKCPKIILRDAAIISISGKEEIWAKIRLNFIKLTNLRHSDYPSVFYRLLMIYF</sequence>
<dbReference type="Proteomes" id="UP000265000">
    <property type="component" value="Unplaced"/>
</dbReference>
<proteinExistence type="predicted"/>
<protein>
    <submittedName>
        <fullName evidence="1">Uncharacterized protein</fullName>
    </submittedName>
</protein>
<dbReference type="STRING" id="8078.ENSFHEP00000009186"/>
<dbReference type="Ensembl" id="ENSFHET00000000908.1">
    <property type="protein sequence ID" value="ENSFHEP00000009186.1"/>
    <property type="gene ID" value="ENSFHEG00000010433.1"/>
</dbReference>
<organism evidence="1 2">
    <name type="scientific">Fundulus heteroclitus</name>
    <name type="common">Killifish</name>
    <name type="synonym">Mummichog</name>
    <dbReference type="NCBI Taxonomy" id="8078"/>
    <lineage>
        <taxon>Eukaryota</taxon>
        <taxon>Metazoa</taxon>
        <taxon>Chordata</taxon>
        <taxon>Craniata</taxon>
        <taxon>Vertebrata</taxon>
        <taxon>Euteleostomi</taxon>
        <taxon>Actinopterygii</taxon>
        <taxon>Neopterygii</taxon>
        <taxon>Teleostei</taxon>
        <taxon>Neoteleostei</taxon>
        <taxon>Acanthomorphata</taxon>
        <taxon>Ovalentaria</taxon>
        <taxon>Atherinomorphae</taxon>
        <taxon>Cyprinodontiformes</taxon>
        <taxon>Fundulidae</taxon>
        <taxon>Fundulus</taxon>
    </lineage>
</organism>
<name>A0A3Q2P9H4_FUNHE</name>